<comment type="similarity">
    <text evidence="2 7">Belongs to the glucose-6-phosphate dehydrogenase family.</text>
</comment>
<evidence type="ECO:0000256" key="5">
    <source>
        <dbReference type="ARBA" id="ARBA00023002"/>
    </source>
</evidence>
<comment type="caution">
    <text evidence="7">Lacks conserved residue(s) required for the propagation of feature annotation.</text>
</comment>
<reference evidence="10" key="1">
    <citation type="submission" date="2023-03" db="EMBL/GenBank/DDBJ databases">
        <title>Edaphobacter sp.</title>
        <authorList>
            <person name="Huber K.J."/>
            <person name="Papendorf J."/>
            <person name="Pilke C."/>
            <person name="Bunk B."/>
            <person name="Sproeer C."/>
            <person name="Pester M."/>
        </authorList>
    </citation>
    <scope>NUCLEOTIDE SEQUENCE</scope>
    <source>
        <strain evidence="10">DSM 110680</strain>
    </source>
</reference>
<dbReference type="SUPFAM" id="SSF55347">
    <property type="entry name" value="Glyceraldehyde-3-phosphate dehydrogenase-like, C-terminal domain"/>
    <property type="match status" value="1"/>
</dbReference>
<dbReference type="InterPro" id="IPR019796">
    <property type="entry name" value="G6P_DH_AS"/>
</dbReference>
<feature type="binding site" evidence="7">
    <location>
        <position position="174"/>
    </location>
    <ligand>
        <name>NADP(+)</name>
        <dbReference type="ChEBI" id="CHEBI:58349"/>
    </ligand>
</feature>
<gene>
    <name evidence="7 10" type="primary">zwf</name>
    <name evidence="10" type="ORF">P8935_05555</name>
</gene>
<dbReference type="AlphaFoldDB" id="A0AAU7DP04"/>
<dbReference type="InterPro" id="IPR022674">
    <property type="entry name" value="G6P_DH_NAD-bd"/>
</dbReference>
<feature type="domain" description="Glucose-6-phosphate dehydrogenase C-terminal" evidence="9">
    <location>
        <begin position="215"/>
        <end position="515"/>
    </location>
</feature>
<name>A0AAU7DP04_9BACT</name>
<organism evidence="10">
    <name type="scientific">Telmatobacter sp. DSM 110680</name>
    <dbReference type="NCBI Taxonomy" id="3036704"/>
    <lineage>
        <taxon>Bacteria</taxon>
        <taxon>Pseudomonadati</taxon>
        <taxon>Acidobacteriota</taxon>
        <taxon>Terriglobia</taxon>
        <taxon>Terriglobales</taxon>
        <taxon>Acidobacteriaceae</taxon>
        <taxon>Telmatobacter</taxon>
    </lineage>
</organism>
<keyword evidence="5 7" id="KW-0560">Oxidoreductase</keyword>
<dbReference type="SUPFAM" id="SSF51735">
    <property type="entry name" value="NAD(P)-binding Rossmann-fold domains"/>
    <property type="match status" value="1"/>
</dbReference>
<feature type="binding site" evidence="7">
    <location>
        <position position="362"/>
    </location>
    <ligand>
        <name>substrate</name>
    </ligand>
</feature>
<dbReference type="GO" id="GO:0009051">
    <property type="term" value="P:pentose-phosphate shunt, oxidative branch"/>
    <property type="evidence" value="ECO:0007669"/>
    <property type="project" value="TreeGrafter"/>
</dbReference>
<feature type="binding site" evidence="7">
    <location>
        <position position="204"/>
    </location>
    <ligand>
        <name>substrate</name>
    </ligand>
</feature>
<evidence type="ECO:0000256" key="1">
    <source>
        <dbReference type="ARBA" id="ARBA00004937"/>
    </source>
</evidence>
<dbReference type="EMBL" id="CP121196">
    <property type="protein sequence ID" value="XBH18778.1"/>
    <property type="molecule type" value="Genomic_DNA"/>
</dbReference>
<sequence length="519" mass="58075">MASATVQMKVRPEDLNQVPKSGERIPNPGILVIFGASGDLTKRKLVPALFHLEQDGLLPKNFAIVGVARRPLGDEFAADMREGLIDFGDVDKSDPKIDEFVKKISYYALSFDDASHYAGLKQELDKIAQEKNIGPDRLFYLATAPEYFAPIIENLGAQGMAQPEQGRIGVVIEKPFGHDLDSARELNHQVNAVFHENQVFRIDHYLGKETVQNILVFRFGNGIFEPIWNRNYIDHVQITAAETLGVEGRGPFYEKAGALRDVVQNHVMELLSFVTMEPPSSFEAEAVRREKVKVWRAIPSIPIKDAVRGQYGPGVVDGKKVVGYRDEDRVNPESGTETYAAVKLGIENWRWAGVPFYLRAGKRMKKRATEISIQFKQPPLLIFNRMQASGPCNDIQPNLLTIRIQPNEGIALRFGAKVPNTPNMSVCPVNMDFDYAAAFGTSTANGYERLLLDAMLGDQTLFAHRDGVEVTWSLYTPILEAWAAKNPEVFPNYFAGTWGPDCSDRLLEREGHVWRNNIG</sequence>
<keyword evidence="3 7" id="KW-0313">Glucose metabolism</keyword>
<feature type="active site" description="Proton acceptor" evidence="7">
    <location>
        <position position="266"/>
    </location>
</feature>
<comment type="pathway">
    <text evidence="1 7">Carbohydrate degradation; pentose phosphate pathway; D-ribulose 5-phosphate from D-glucose 6-phosphate (oxidative stage): step 1/3.</text>
</comment>
<dbReference type="RefSeq" id="WP_348263996.1">
    <property type="nucleotide sequence ID" value="NZ_CP121196.1"/>
</dbReference>
<dbReference type="Pfam" id="PF02781">
    <property type="entry name" value="G6PD_C"/>
    <property type="match status" value="1"/>
</dbReference>
<dbReference type="InterPro" id="IPR022675">
    <property type="entry name" value="G6P_DH_C"/>
</dbReference>
<evidence type="ECO:0000256" key="2">
    <source>
        <dbReference type="ARBA" id="ARBA00009975"/>
    </source>
</evidence>
<evidence type="ECO:0000259" key="8">
    <source>
        <dbReference type="Pfam" id="PF00479"/>
    </source>
</evidence>
<evidence type="ECO:0000256" key="6">
    <source>
        <dbReference type="ARBA" id="ARBA00023277"/>
    </source>
</evidence>
<dbReference type="HAMAP" id="MF_00966">
    <property type="entry name" value="G6PD"/>
    <property type="match status" value="1"/>
</dbReference>
<dbReference type="EC" id="1.1.1.49" evidence="7"/>
<dbReference type="Gene3D" id="3.30.360.10">
    <property type="entry name" value="Dihydrodipicolinate Reductase, domain 2"/>
    <property type="match status" value="1"/>
</dbReference>
<dbReference type="GO" id="GO:0005829">
    <property type="term" value="C:cytosol"/>
    <property type="evidence" value="ECO:0007669"/>
    <property type="project" value="TreeGrafter"/>
</dbReference>
<evidence type="ECO:0000259" key="9">
    <source>
        <dbReference type="Pfam" id="PF02781"/>
    </source>
</evidence>
<dbReference type="NCBIfam" id="TIGR00871">
    <property type="entry name" value="zwf"/>
    <property type="match status" value="1"/>
</dbReference>
<protein>
    <recommendedName>
        <fullName evidence="7">Glucose-6-phosphate 1-dehydrogenase</fullName>
        <shortName evidence="7">G6PD</shortName>
        <ecNumber evidence="7">1.1.1.49</ecNumber>
    </recommendedName>
</protein>
<comment type="catalytic activity">
    <reaction evidence="7">
        <text>D-glucose 6-phosphate + NADP(+) = 6-phospho-D-glucono-1,5-lactone + NADPH + H(+)</text>
        <dbReference type="Rhea" id="RHEA:15841"/>
        <dbReference type="ChEBI" id="CHEBI:15378"/>
        <dbReference type="ChEBI" id="CHEBI:57783"/>
        <dbReference type="ChEBI" id="CHEBI:57955"/>
        <dbReference type="ChEBI" id="CHEBI:58349"/>
        <dbReference type="ChEBI" id="CHEBI:61548"/>
        <dbReference type="EC" id="1.1.1.49"/>
    </reaction>
</comment>
<dbReference type="InterPro" id="IPR001282">
    <property type="entry name" value="G6P_DH"/>
</dbReference>
<dbReference type="PRINTS" id="PR00079">
    <property type="entry name" value="G6PDHDRGNASE"/>
</dbReference>
<keyword evidence="6 7" id="KW-0119">Carbohydrate metabolism</keyword>
<feature type="binding site" evidence="7">
    <location>
        <position position="261"/>
    </location>
    <ligand>
        <name>substrate</name>
    </ligand>
</feature>
<dbReference type="PROSITE" id="PS00069">
    <property type="entry name" value="G6P_DEHYDROGENASE"/>
    <property type="match status" value="1"/>
</dbReference>
<proteinExistence type="inferred from homology"/>
<evidence type="ECO:0000256" key="3">
    <source>
        <dbReference type="ARBA" id="ARBA00022526"/>
    </source>
</evidence>
<dbReference type="InterPro" id="IPR036291">
    <property type="entry name" value="NAD(P)-bd_dom_sf"/>
</dbReference>
<dbReference type="PANTHER" id="PTHR23429">
    <property type="entry name" value="GLUCOSE-6-PHOSPHATE 1-DEHYDROGENASE G6PD"/>
    <property type="match status" value="1"/>
</dbReference>
<dbReference type="GO" id="GO:0050661">
    <property type="term" value="F:NADP binding"/>
    <property type="evidence" value="ECO:0007669"/>
    <property type="project" value="UniProtKB-UniRule"/>
</dbReference>
<feature type="binding site" evidence="7">
    <location>
        <begin position="35"/>
        <end position="42"/>
    </location>
    <ligand>
        <name>NADP(+)</name>
        <dbReference type="ChEBI" id="CHEBI:58349"/>
    </ligand>
</feature>
<dbReference type="PANTHER" id="PTHR23429:SF0">
    <property type="entry name" value="GLUCOSE-6-PHOSPHATE 1-DEHYDROGENASE"/>
    <property type="match status" value="1"/>
</dbReference>
<dbReference type="Pfam" id="PF00479">
    <property type="entry name" value="G6PD_N"/>
    <property type="match status" value="1"/>
</dbReference>
<evidence type="ECO:0000256" key="7">
    <source>
        <dbReference type="HAMAP-Rule" id="MF_00966"/>
    </source>
</evidence>
<accession>A0AAU7DP04</accession>
<dbReference type="PIRSF" id="PIRSF000110">
    <property type="entry name" value="G6PD"/>
    <property type="match status" value="1"/>
</dbReference>
<dbReference type="Gene3D" id="3.40.50.720">
    <property type="entry name" value="NAD(P)-binding Rossmann-like Domain"/>
    <property type="match status" value="1"/>
</dbReference>
<feature type="binding site" evidence="7">
    <location>
        <position position="69"/>
    </location>
    <ligand>
        <name>NADP(+)</name>
        <dbReference type="ChEBI" id="CHEBI:58349"/>
    </ligand>
</feature>
<keyword evidence="4 7" id="KW-0521">NADP</keyword>
<feature type="binding site" evidence="7">
    <location>
        <position position="242"/>
    </location>
    <ligand>
        <name>substrate</name>
    </ligand>
</feature>
<dbReference type="GO" id="GO:0004345">
    <property type="term" value="F:glucose-6-phosphate dehydrogenase activity"/>
    <property type="evidence" value="ECO:0007669"/>
    <property type="project" value="UniProtKB-UniRule"/>
</dbReference>
<comment type="function">
    <text evidence="7">Catalyzes the oxidation of glucose 6-phosphate to 6-phosphogluconolactone.</text>
</comment>
<feature type="binding site" evidence="7">
    <location>
        <position position="208"/>
    </location>
    <ligand>
        <name>substrate</name>
    </ligand>
</feature>
<evidence type="ECO:0000256" key="4">
    <source>
        <dbReference type="ARBA" id="ARBA00022857"/>
    </source>
</evidence>
<dbReference type="GO" id="GO:0006006">
    <property type="term" value="P:glucose metabolic process"/>
    <property type="evidence" value="ECO:0007669"/>
    <property type="project" value="UniProtKB-KW"/>
</dbReference>
<evidence type="ECO:0000313" key="10">
    <source>
        <dbReference type="EMBL" id="XBH18778.1"/>
    </source>
</evidence>
<feature type="domain" description="Glucose-6-phosphate dehydrogenase NAD-binding" evidence="8">
    <location>
        <begin position="32"/>
        <end position="213"/>
    </location>
</feature>